<evidence type="ECO:0000259" key="4">
    <source>
        <dbReference type="PROSITE" id="PS51084"/>
    </source>
</evidence>
<dbReference type="SUPFAM" id="SSF54197">
    <property type="entry name" value="HIT-like"/>
    <property type="match status" value="1"/>
</dbReference>
<dbReference type="Gene3D" id="3.30.428.10">
    <property type="entry name" value="HIT-like"/>
    <property type="match status" value="1"/>
</dbReference>
<gene>
    <name evidence="5" type="ORF">FD35_GL001557</name>
</gene>
<dbReference type="Proteomes" id="UP000051999">
    <property type="component" value="Unassembled WGS sequence"/>
</dbReference>
<dbReference type="PANTHER" id="PTHR42997">
    <property type="entry name" value="HIT FAMILY HYDROLASE"/>
    <property type="match status" value="1"/>
</dbReference>
<evidence type="ECO:0000256" key="2">
    <source>
        <dbReference type="PIRSR" id="PIRSR601310-3"/>
    </source>
</evidence>
<dbReference type="EMBL" id="AZFF01000029">
    <property type="protein sequence ID" value="KRL52934.1"/>
    <property type="molecule type" value="Genomic_DNA"/>
</dbReference>
<evidence type="ECO:0000256" key="3">
    <source>
        <dbReference type="PROSITE-ProRule" id="PRU00464"/>
    </source>
</evidence>
<evidence type="ECO:0000256" key="1">
    <source>
        <dbReference type="PIRSR" id="PIRSR601310-1"/>
    </source>
</evidence>
<comment type="caution">
    <text evidence="5">The sequence shown here is derived from an EMBL/GenBank/DDBJ whole genome shotgun (WGS) entry which is preliminary data.</text>
</comment>
<name>A0A0R1R7C6_9LACO</name>
<dbReference type="eggNOG" id="COG0537">
    <property type="taxonomic scope" value="Bacteria"/>
</dbReference>
<dbReference type="InterPro" id="IPR036265">
    <property type="entry name" value="HIT-like_sf"/>
</dbReference>
<dbReference type="GO" id="GO:0003824">
    <property type="term" value="F:catalytic activity"/>
    <property type="evidence" value="ECO:0007669"/>
    <property type="project" value="InterPro"/>
</dbReference>
<reference evidence="5 6" key="1">
    <citation type="journal article" date="2015" name="Genome Announc.">
        <title>Expanding the biotechnology potential of lactobacilli through comparative genomics of 213 strains and associated genera.</title>
        <authorList>
            <person name="Sun Z."/>
            <person name="Harris H.M."/>
            <person name="McCann A."/>
            <person name="Guo C."/>
            <person name="Argimon S."/>
            <person name="Zhang W."/>
            <person name="Yang X."/>
            <person name="Jeffery I.B."/>
            <person name="Cooney J.C."/>
            <person name="Kagawa T.F."/>
            <person name="Liu W."/>
            <person name="Song Y."/>
            <person name="Salvetti E."/>
            <person name="Wrobel A."/>
            <person name="Rasinkangas P."/>
            <person name="Parkhill J."/>
            <person name="Rea M.C."/>
            <person name="O'Sullivan O."/>
            <person name="Ritari J."/>
            <person name="Douillard F.P."/>
            <person name="Paul Ross R."/>
            <person name="Yang R."/>
            <person name="Briner A.E."/>
            <person name="Felis G.E."/>
            <person name="de Vos W.M."/>
            <person name="Barrangou R."/>
            <person name="Klaenhammer T.R."/>
            <person name="Caufield P.W."/>
            <person name="Cui Y."/>
            <person name="Zhang H."/>
            <person name="O'Toole P.W."/>
        </authorList>
    </citation>
    <scope>NUCLEOTIDE SEQUENCE [LARGE SCALE GENOMIC DNA]</scope>
    <source>
        <strain evidence="5 6">DSM 15814</strain>
    </source>
</reference>
<dbReference type="InterPro" id="IPR052908">
    <property type="entry name" value="AP-4-A_phosphorylase"/>
</dbReference>
<sequence length="139" mass="15997">MKKTLREGNTLETKFETLPGCPFCEKADKDIILQNDFAKAFWDIKPVNPGHTLIVPRRHVENWWGLTKDEKNAIDDLVVQMKQILDERYQPDAYNIGMNLGADAGQTVFHAHIHLIPRYYGDMKVPEGGVRNLIPRKLK</sequence>
<dbReference type="STRING" id="1114972.FD35_GL001557"/>
<protein>
    <recommendedName>
        <fullName evidence="4">HIT domain-containing protein</fullName>
    </recommendedName>
</protein>
<accession>A0A0R1R7C6</accession>
<evidence type="ECO:0000313" key="6">
    <source>
        <dbReference type="Proteomes" id="UP000051999"/>
    </source>
</evidence>
<dbReference type="InterPro" id="IPR011146">
    <property type="entry name" value="HIT-like"/>
</dbReference>
<organism evidence="5 6">
    <name type="scientific">Furfurilactobacillus rossiae DSM 15814</name>
    <dbReference type="NCBI Taxonomy" id="1114972"/>
    <lineage>
        <taxon>Bacteria</taxon>
        <taxon>Bacillati</taxon>
        <taxon>Bacillota</taxon>
        <taxon>Bacilli</taxon>
        <taxon>Lactobacillales</taxon>
        <taxon>Lactobacillaceae</taxon>
        <taxon>Furfurilactobacillus</taxon>
    </lineage>
</organism>
<dbReference type="PANTHER" id="PTHR42997:SF1">
    <property type="entry name" value="AP-4-A PHOSPHORYLASE"/>
    <property type="match status" value="1"/>
</dbReference>
<proteinExistence type="predicted"/>
<dbReference type="OrthoDB" id="9784774at2"/>
<feature type="domain" description="HIT" evidence="4">
    <location>
        <begin position="19"/>
        <end position="125"/>
    </location>
</feature>
<dbReference type="PATRIC" id="fig|1114972.6.peg.1584"/>
<feature type="short sequence motif" description="Histidine triad motif" evidence="2 3">
    <location>
        <begin position="110"/>
        <end position="114"/>
    </location>
</feature>
<dbReference type="AlphaFoldDB" id="A0A0R1R7C6"/>
<dbReference type="InterPro" id="IPR001310">
    <property type="entry name" value="Histidine_triad_HIT"/>
</dbReference>
<dbReference type="Pfam" id="PF01230">
    <property type="entry name" value="HIT"/>
    <property type="match status" value="1"/>
</dbReference>
<dbReference type="PROSITE" id="PS51084">
    <property type="entry name" value="HIT_2"/>
    <property type="match status" value="1"/>
</dbReference>
<dbReference type="PRINTS" id="PR00332">
    <property type="entry name" value="HISTRIAD"/>
</dbReference>
<feature type="active site" description="Tele-AMP-histidine intermediate" evidence="1">
    <location>
        <position position="112"/>
    </location>
</feature>
<keyword evidence="6" id="KW-1185">Reference proteome</keyword>
<evidence type="ECO:0000313" key="5">
    <source>
        <dbReference type="EMBL" id="KRL52934.1"/>
    </source>
</evidence>